<protein>
    <submittedName>
        <fullName evidence="2">Uncharacterized protein</fullName>
    </submittedName>
</protein>
<feature type="non-terminal residue" evidence="2">
    <location>
        <position position="1"/>
    </location>
</feature>
<organism evidence="2">
    <name type="scientific">uncultured Thermomicrobiales bacterium</name>
    <dbReference type="NCBI Taxonomy" id="1645740"/>
    <lineage>
        <taxon>Bacteria</taxon>
        <taxon>Pseudomonadati</taxon>
        <taxon>Thermomicrobiota</taxon>
        <taxon>Thermomicrobia</taxon>
        <taxon>Thermomicrobiales</taxon>
        <taxon>environmental samples</taxon>
    </lineage>
</organism>
<sequence>GPQSSLRGTRWVPRSRSGAARLTRHALPSHLRRFLPGGHLSLLPAPLLARTRRLGDRCRQTLRPLRPGAGGSAPLHRPGRRPLGPAALHPGRTGPLRRRLGALRRLGARDGAD</sequence>
<feature type="compositionally biased region" description="Low complexity" evidence="1">
    <location>
        <begin position="73"/>
        <end position="94"/>
    </location>
</feature>
<dbReference type="EMBL" id="CADCWM010000335">
    <property type="protein sequence ID" value="CAA9553912.1"/>
    <property type="molecule type" value="Genomic_DNA"/>
</dbReference>
<gene>
    <name evidence="2" type="ORF">AVDCRST_MAG88-959</name>
</gene>
<evidence type="ECO:0000313" key="2">
    <source>
        <dbReference type="EMBL" id="CAA9553912.1"/>
    </source>
</evidence>
<name>A0A6J4UPF3_9BACT</name>
<accession>A0A6J4UPF3</accession>
<evidence type="ECO:0000256" key="1">
    <source>
        <dbReference type="SAM" id="MobiDB-lite"/>
    </source>
</evidence>
<reference evidence="2" key="1">
    <citation type="submission" date="2020-02" db="EMBL/GenBank/DDBJ databases">
        <authorList>
            <person name="Meier V. D."/>
        </authorList>
    </citation>
    <scope>NUCLEOTIDE SEQUENCE</scope>
    <source>
        <strain evidence="2">AVDCRST_MAG88</strain>
    </source>
</reference>
<proteinExistence type="predicted"/>
<feature type="non-terminal residue" evidence="2">
    <location>
        <position position="113"/>
    </location>
</feature>
<dbReference type="AlphaFoldDB" id="A0A6J4UPF3"/>
<feature type="region of interest" description="Disordered" evidence="1">
    <location>
        <begin position="61"/>
        <end position="113"/>
    </location>
</feature>